<feature type="domain" description="MYND-type" evidence="5">
    <location>
        <begin position="243"/>
        <end position="285"/>
    </location>
</feature>
<dbReference type="Gene3D" id="6.10.140.2220">
    <property type="match status" value="1"/>
</dbReference>
<keyword evidence="1" id="KW-0479">Metal-binding</keyword>
<dbReference type="Pfam" id="PF01753">
    <property type="entry name" value="zf-MYND"/>
    <property type="match status" value="1"/>
</dbReference>
<proteinExistence type="predicted"/>
<protein>
    <recommendedName>
        <fullName evidence="5">MYND-type domain-containing protein</fullName>
    </recommendedName>
</protein>
<dbReference type="PROSITE" id="PS01360">
    <property type="entry name" value="ZF_MYND_1"/>
    <property type="match status" value="1"/>
</dbReference>
<dbReference type="InterPro" id="IPR002893">
    <property type="entry name" value="Znf_MYND"/>
</dbReference>
<name>A0A7S3PUP7_9STRA</name>
<evidence type="ECO:0000256" key="2">
    <source>
        <dbReference type="ARBA" id="ARBA00022771"/>
    </source>
</evidence>
<dbReference type="GO" id="GO:0008270">
    <property type="term" value="F:zinc ion binding"/>
    <property type="evidence" value="ECO:0007669"/>
    <property type="project" value="UniProtKB-KW"/>
</dbReference>
<accession>A0A7S3PUP7</accession>
<reference evidence="6" key="1">
    <citation type="submission" date="2021-01" db="EMBL/GenBank/DDBJ databases">
        <authorList>
            <person name="Corre E."/>
            <person name="Pelletier E."/>
            <person name="Niang G."/>
            <person name="Scheremetjew M."/>
            <person name="Finn R."/>
            <person name="Kale V."/>
            <person name="Holt S."/>
            <person name="Cochrane G."/>
            <person name="Meng A."/>
            <person name="Brown T."/>
            <person name="Cohen L."/>
        </authorList>
    </citation>
    <scope>NUCLEOTIDE SEQUENCE</scope>
    <source>
        <strain evidence="6">MM31A-1</strain>
    </source>
</reference>
<dbReference type="PROSITE" id="PS50865">
    <property type="entry name" value="ZF_MYND_2"/>
    <property type="match status" value="1"/>
</dbReference>
<dbReference type="EMBL" id="HBIO01001528">
    <property type="protein sequence ID" value="CAE0456267.1"/>
    <property type="molecule type" value="Transcribed_RNA"/>
</dbReference>
<dbReference type="SUPFAM" id="SSF144232">
    <property type="entry name" value="HIT/MYND zinc finger-like"/>
    <property type="match status" value="1"/>
</dbReference>
<evidence type="ECO:0000256" key="4">
    <source>
        <dbReference type="PROSITE-ProRule" id="PRU00134"/>
    </source>
</evidence>
<gene>
    <name evidence="6" type="ORF">CDEB00056_LOCUS1108</name>
</gene>
<evidence type="ECO:0000256" key="3">
    <source>
        <dbReference type="ARBA" id="ARBA00022833"/>
    </source>
</evidence>
<dbReference type="AlphaFoldDB" id="A0A7S3PUP7"/>
<evidence type="ECO:0000313" key="6">
    <source>
        <dbReference type="EMBL" id="CAE0456267.1"/>
    </source>
</evidence>
<evidence type="ECO:0000256" key="1">
    <source>
        <dbReference type="ARBA" id="ARBA00022723"/>
    </source>
</evidence>
<keyword evidence="3" id="KW-0862">Zinc</keyword>
<evidence type="ECO:0000259" key="5">
    <source>
        <dbReference type="PROSITE" id="PS50865"/>
    </source>
</evidence>
<organism evidence="6">
    <name type="scientific">Chaetoceros debilis</name>
    <dbReference type="NCBI Taxonomy" id="122233"/>
    <lineage>
        <taxon>Eukaryota</taxon>
        <taxon>Sar</taxon>
        <taxon>Stramenopiles</taxon>
        <taxon>Ochrophyta</taxon>
        <taxon>Bacillariophyta</taxon>
        <taxon>Coscinodiscophyceae</taxon>
        <taxon>Chaetocerotophycidae</taxon>
        <taxon>Chaetocerotales</taxon>
        <taxon>Chaetocerotaceae</taxon>
        <taxon>Chaetoceros</taxon>
    </lineage>
</organism>
<sequence>MSQYQYIEIAPTKVDDSPSTIRSAIRPCTDLPVPGYEKTFCSESVILSHLSRRGQSQKRWRDPRGLFGYSKDSEYKDLYAYFDYGDKTSPVNELATKALAMYGLGGAMGEPDWGCIRGTVVLDERLEPDTNFCPGLTYNPKMTVEEIYQTLIFFRDSKYSAREIATKRDSVRMMRGMGNRGAREGFGFGSINGQSLGGSGGGAKAFMDLINSPQSSSSLQTHYLGPTGEMRKKKQVDMDQDTCDRCGKTQALLGRKLKKCTVCQVTFYCGKECQKAAWKKHKKICRTLSSS</sequence>
<keyword evidence="2 4" id="KW-0863">Zinc-finger</keyword>